<evidence type="ECO:0000256" key="4">
    <source>
        <dbReference type="ARBA" id="ARBA00022741"/>
    </source>
</evidence>
<dbReference type="NCBIfam" id="NF004189">
    <property type="entry name" value="PRK05644.1"/>
    <property type="match status" value="1"/>
</dbReference>
<dbReference type="SMART" id="SM00433">
    <property type="entry name" value="TOP2c"/>
    <property type="match status" value="1"/>
</dbReference>
<feature type="binding site" evidence="10">
    <location>
        <position position="510"/>
    </location>
    <ligand>
        <name>Mg(2+)</name>
        <dbReference type="ChEBI" id="CHEBI:18420"/>
        <label>1</label>
        <note>catalytic</note>
    </ligand>
</feature>
<dbReference type="EC" id="5.6.2.2" evidence="10"/>
<feature type="site" description="Interaction with DNA" evidence="10">
    <location>
        <position position="461"/>
    </location>
</feature>
<dbReference type="NCBIfam" id="NF011501">
    <property type="entry name" value="PRK14939.1"/>
    <property type="match status" value="1"/>
</dbReference>
<keyword evidence="8" id="KW-0238">DNA-binding</keyword>
<dbReference type="GO" id="GO:0046872">
    <property type="term" value="F:metal ion binding"/>
    <property type="evidence" value="ECO:0007669"/>
    <property type="project" value="UniProtKB-KW"/>
</dbReference>
<keyword evidence="5 10" id="KW-0067">ATP-binding</keyword>
<dbReference type="Gene3D" id="3.40.50.670">
    <property type="match status" value="1"/>
</dbReference>
<dbReference type="PROSITE" id="PS50880">
    <property type="entry name" value="TOPRIM"/>
    <property type="match status" value="1"/>
</dbReference>
<keyword evidence="3 10" id="KW-0479">Metal-binding</keyword>
<evidence type="ECO:0000256" key="1">
    <source>
        <dbReference type="ARBA" id="ARBA00000185"/>
    </source>
</evidence>
<keyword evidence="6 10" id="KW-0460">Magnesium</keyword>
<feature type="domain" description="Toprim" evidence="11">
    <location>
        <begin position="430"/>
        <end position="545"/>
    </location>
</feature>
<dbReference type="SUPFAM" id="SSF55874">
    <property type="entry name" value="ATPase domain of HSP90 chaperone/DNA topoisomerase II/histidine kinase"/>
    <property type="match status" value="1"/>
</dbReference>
<dbReference type="Proteomes" id="UP000885826">
    <property type="component" value="Unassembled WGS sequence"/>
</dbReference>
<dbReference type="FunFam" id="3.40.50.670:FF:000002">
    <property type="entry name" value="DNA gyrase subunit B"/>
    <property type="match status" value="1"/>
</dbReference>
<dbReference type="Pfam" id="PF01751">
    <property type="entry name" value="Toprim"/>
    <property type="match status" value="1"/>
</dbReference>
<dbReference type="PROSITE" id="PS00177">
    <property type="entry name" value="TOPOISOMERASE_II"/>
    <property type="match status" value="1"/>
</dbReference>
<dbReference type="SMART" id="SM00387">
    <property type="entry name" value="HATPase_c"/>
    <property type="match status" value="1"/>
</dbReference>
<evidence type="ECO:0000259" key="11">
    <source>
        <dbReference type="PROSITE" id="PS50880"/>
    </source>
</evidence>
<dbReference type="GO" id="GO:0003677">
    <property type="term" value="F:DNA binding"/>
    <property type="evidence" value="ECO:0007669"/>
    <property type="project" value="UniProtKB-KW"/>
</dbReference>
<evidence type="ECO:0000256" key="5">
    <source>
        <dbReference type="ARBA" id="ARBA00022840"/>
    </source>
</evidence>
<dbReference type="PANTHER" id="PTHR45866:SF1">
    <property type="entry name" value="DNA GYRASE SUBUNIT B, MITOCHONDRIAL"/>
    <property type="match status" value="1"/>
</dbReference>
<organism evidence="12 13">
    <name type="scientific">candidate division WOR-3 bacterium</name>
    <dbReference type="NCBI Taxonomy" id="2052148"/>
    <lineage>
        <taxon>Bacteria</taxon>
        <taxon>Bacteria division WOR-3</taxon>
    </lineage>
</organism>
<comment type="caution">
    <text evidence="12">The sequence shown here is derived from an EMBL/GenBank/DDBJ whole genome shotgun (WGS) entry which is preliminary data.</text>
</comment>
<gene>
    <name evidence="10 12" type="primary">gyrB</name>
    <name evidence="12" type="ORF">ENI34_00320</name>
</gene>
<name>A0A9C9EKH8_UNCW3</name>
<dbReference type="InterPro" id="IPR034160">
    <property type="entry name" value="TOPRIM_GyrB"/>
</dbReference>
<keyword evidence="7 10" id="KW-0799">Topoisomerase</keyword>
<evidence type="ECO:0000256" key="6">
    <source>
        <dbReference type="ARBA" id="ARBA00022842"/>
    </source>
</evidence>
<evidence type="ECO:0000313" key="13">
    <source>
        <dbReference type="Proteomes" id="UP000885826"/>
    </source>
</evidence>
<dbReference type="Pfam" id="PF02518">
    <property type="entry name" value="HATPase_c"/>
    <property type="match status" value="1"/>
</dbReference>
<dbReference type="EMBL" id="DRIG01000004">
    <property type="protein sequence ID" value="HEC77570.1"/>
    <property type="molecule type" value="Genomic_DNA"/>
</dbReference>
<feature type="site" description="Interaction with DNA" evidence="10">
    <location>
        <position position="464"/>
    </location>
</feature>
<dbReference type="SUPFAM" id="SSF56719">
    <property type="entry name" value="Type II DNA topoisomerase"/>
    <property type="match status" value="1"/>
</dbReference>
<evidence type="ECO:0000256" key="9">
    <source>
        <dbReference type="ARBA" id="ARBA00023235"/>
    </source>
</evidence>
<comment type="similarity">
    <text evidence="2 10">Belongs to the type II topoisomerase GyrB family.</text>
</comment>
<dbReference type="PRINTS" id="PR00418">
    <property type="entry name" value="TPI2FAMILY"/>
</dbReference>
<dbReference type="InterPro" id="IPR014721">
    <property type="entry name" value="Ribsml_uS5_D2-typ_fold_subgr"/>
</dbReference>
<protein>
    <recommendedName>
        <fullName evidence="10">DNA gyrase subunit B</fullName>
        <ecNumber evidence="10">5.6.2.2</ecNumber>
    </recommendedName>
</protein>
<dbReference type="InterPro" id="IPR006171">
    <property type="entry name" value="TOPRIM_dom"/>
</dbReference>
<dbReference type="FunFam" id="3.30.565.10:FF:000002">
    <property type="entry name" value="DNA gyrase subunit B"/>
    <property type="match status" value="1"/>
</dbReference>
<dbReference type="GO" id="GO:0005524">
    <property type="term" value="F:ATP binding"/>
    <property type="evidence" value="ECO:0007669"/>
    <property type="project" value="UniProtKB-UniRule"/>
</dbReference>
<evidence type="ECO:0000256" key="2">
    <source>
        <dbReference type="ARBA" id="ARBA00010708"/>
    </source>
</evidence>
<dbReference type="InterPro" id="IPR000565">
    <property type="entry name" value="Topo_IIA_B"/>
</dbReference>
<dbReference type="Gene3D" id="3.30.230.10">
    <property type="match status" value="1"/>
</dbReference>
<sequence length="646" mass="73125">MKNKEETRDKKKIKQKNSSEIYDASKIQILKGLEAVRRRPAMYIGDVGIRGLHHLIFEVVDNGIDEALAGYCDHITVRIDGEVVEIEDNGRGIPTDIHPVQKKSALEVVMTTLHAGGKFDDKVYSISGGLHGVGVSVVNALCEYLKVEVYRDGKIFYQSYKRGKPDDKVKAIGRTKKTGTKIIFKPDNQIFKKIEFSKALISQRLRELSFLNKGLKIDFEDKKTNTKERYLSQGGVVDLVKYLDSGRTRLHKPIYFSQRQNDIDIEVALEYNDSYLENIFTYANTINTHEGGSHLVGFKKALTRTLNDYARRHNHLKDNLSFTGEDTREGLTAVVSIKIKNPQFEGQTKTRLGNPEAKGAVESLVNEKLSAFLEENPRYSNIIINKVLAAAKSRLAAKKARELTRRKSLLDSETLPGKLADCSSTNPDECEIFVVEGDSAGGSAKQGRDRKFQAILPLRGKILNVEKSGLNKILSNSEIRTLISAIGCGIGEDDFDASKVRYKKIVIMTDADVDGAHIRTLLLTFFFRFMKDLIDAGFIYIAQPPLYRIKNNKKEMYFYSDEELQKFLKTAKIKNPDIQRYKGLGEMNPQQLWQTTMDPEKRILKKVTMEDAAEADRLFSILMGGEVEPRRQFIEENAKYVQNLDV</sequence>
<dbReference type="InterPro" id="IPR011557">
    <property type="entry name" value="GyrB"/>
</dbReference>
<evidence type="ECO:0000256" key="3">
    <source>
        <dbReference type="ARBA" id="ARBA00022723"/>
    </source>
</evidence>
<dbReference type="CDD" id="cd03366">
    <property type="entry name" value="TOPRIM_TopoIIA_GyrB"/>
    <property type="match status" value="1"/>
</dbReference>
<comment type="miscellaneous">
    <text evidence="10">Few gyrases are as efficient as E.coli at forming negative supercoils. Not all organisms have 2 type II topoisomerases; in organisms with a single type II topoisomerase this enzyme also has to decatenate newly replicated chromosomes.</text>
</comment>
<dbReference type="PANTHER" id="PTHR45866">
    <property type="entry name" value="DNA GYRASE/TOPOISOMERASE SUBUNIT B"/>
    <property type="match status" value="1"/>
</dbReference>
<dbReference type="InterPro" id="IPR013760">
    <property type="entry name" value="Topo_IIA-like_dom_sf"/>
</dbReference>
<comment type="subunit">
    <text evidence="10">Heterotetramer, composed of two GyrA and two GyrB chains. In the heterotetramer, GyrA contains the active site tyrosine that forms a transient covalent intermediate with DNA, while GyrB binds cofactors and catalyzes ATP hydrolysis.</text>
</comment>
<dbReference type="HAMAP" id="MF_01898">
    <property type="entry name" value="GyrB"/>
    <property type="match status" value="1"/>
</dbReference>
<feature type="binding site" evidence="10">
    <location>
        <position position="436"/>
    </location>
    <ligand>
        <name>Mg(2+)</name>
        <dbReference type="ChEBI" id="CHEBI:18420"/>
        <label>1</label>
        <note>catalytic</note>
    </ligand>
</feature>
<dbReference type="InterPro" id="IPR013759">
    <property type="entry name" value="Topo_IIA_B_C"/>
</dbReference>
<dbReference type="Gene3D" id="3.30.565.10">
    <property type="entry name" value="Histidine kinase-like ATPase, C-terminal domain"/>
    <property type="match status" value="1"/>
</dbReference>
<dbReference type="AlphaFoldDB" id="A0A9C9EKH8"/>
<evidence type="ECO:0000313" key="12">
    <source>
        <dbReference type="EMBL" id="HEC77570.1"/>
    </source>
</evidence>
<comment type="function">
    <text evidence="10">A type II topoisomerase that negatively supercoils closed circular double-stranded (ds) DNA in an ATP-dependent manner to modulate DNA topology and maintain chromosomes in an underwound state. Negative supercoiling favors strand separation, and DNA replication, transcription, recombination and repair, all of which involve strand separation. Also able to catalyze the interconversion of other topological isomers of dsDNA rings, including catenanes and knotted rings. Type II topoisomerases break and join 2 DNA strands simultaneously in an ATP-dependent manner.</text>
</comment>
<dbReference type="GO" id="GO:0005694">
    <property type="term" value="C:chromosome"/>
    <property type="evidence" value="ECO:0007669"/>
    <property type="project" value="InterPro"/>
</dbReference>
<keyword evidence="4 10" id="KW-0547">Nucleotide-binding</keyword>
<accession>A0A9C9EKH8</accession>
<dbReference type="InterPro" id="IPR002288">
    <property type="entry name" value="DNA_gyrase_B_C"/>
</dbReference>
<dbReference type="InterPro" id="IPR003594">
    <property type="entry name" value="HATPase_dom"/>
</dbReference>
<dbReference type="InterPro" id="IPR018522">
    <property type="entry name" value="TopoIIA_CS"/>
</dbReference>
<comment type="catalytic activity">
    <reaction evidence="1 10">
        <text>ATP-dependent breakage, passage and rejoining of double-stranded DNA.</text>
        <dbReference type="EC" id="5.6.2.2"/>
    </reaction>
</comment>
<evidence type="ECO:0000256" key="10">
    <source>
        <dbReference type="HAMAP-Rule" id="MF_01898"/>
    </source>
</evidence>
<feature type="binding site" evidence="10">
    <location>
        <position position="510"/>
    </location>
    <ligand>
        <name>Mg(2+)</name>
        <dbReference type="ChEBI" id="CHEBI:18420"/>
        <label>2</label>
    </ligand>
</feature>
<keyword evidence="9 10" id="KW-0413">Isomerase</keyword>
<dbReference type="GO" id="GO:0005737">
    <property type="term" value="C:cytoplasm"/>
    <property type="evidence" value="ECO:0007669"/>
    <property type="project" value="UniProtKB-SubCell"/>
</dbReference>
<dbReference type="Pfam" id="PF00986">
    <property type="entry name" value="DNA_gyraseB_C"/>
    <property type="match status" value="1"/>
</dbReference>
<keyword evidence="10" id="KW-0963">Cytoplasm</keyword>
<comment type="cofactor">
    <cofactor evidence="10">
        <name>Mg(2+)</name>
        <dbReference type="ChEBI" id="CHEBI:18420"/>
    </cofactor>
    <cofactor evidence="10">
        <name>Mn(2+)</name>
        <dbReference type="ChEBI" id="CHEBI:29035"/>
    </cofactor>
    <cofactor evidence="10">
        <name>Ca(2+)</name>
        <dbReference type="ChEBI" id="CHEBI:29108"/>
    </cofactor>
    <text evidence="10">Binds two Mg(2+) per subunit. The magnesium ions form salt bridges with both the protein and the DNA. Can also accept other divalent metal cations, such as Mn(2+) or Ca(2+).</text>
</comment>
<comment type="subcellular location">
    <subcellularLocation>
        <location evidence="10">Cytoplasm</location>
    </subcellularLocation>
</comment>
<evidence type="ECO:0000256" key="7">
    <source>
        <dbReference type="ARBA" id="ARBA00023029"/>
    </source>
</evidence>
<feature type="binding site" evidence="10">
    <location>
        <position position="512"/>
    </location>
    <ligand>
        <name>Mg(2+)</name>
        <dbReference type="ChEBI" id="CHEBI:18420"/>
        <label>2</label>
    </ligand>
</feature>
<dbReference type="CDD" id="cd00822">
    <property type="entry name" value="TopoII_Trans_DNA_gyrase"/>
    <property type="match status" value="1"/>
</dbReference>
<dbReference type="InterPro" id="IPR020568">
    <property type="entry name" value="Ribosomal_Su5_D2-typ_SF"/>
</dbReference>
<dbReference type="InterPro" id="IPR013506">
    <property type="entry name" value="Topo_IIA_bsu_dom2"/>
</dbReference>
<dbReference type="GO" id="GO:0006265">
    <property type="term" value="P:DNA topological change"/>
    <property type="evidence" value="ECO:0007669"/>
    <property type="project" value="UniProtKB-UniRule"/>
</dbReference>
<dbReference type="NCBIfam" id="TIGR01059">
    <property type="entry name" value="gyrB"/>
    <property type="match status" value="1"/>
</dbReference>
<dbReference type="CDD" id="cd16928">
    <property type="entry name" value="HATPase_GyrB-like"/>
    <property type="match status" value="1"/>
</dbReference>
<proteinExistence type="inferred from homology"/>
<dbReference type="GO" id="GO:0034335">
    <property type="term" value="F:DNA negative supercoiling activity"/>
    <property type="evidence" value="ECO:0007669"/>
    <property type="project" value="UniProtKB-ARBA"/>
</dbReference>
<reference evidence="12" key="1">
    <citation type="journal article" date="2020" name="mSystems">
        <title>Genome- and Community-Level Interaction Insights into Carbon Utilization and Element Cycling Functions of Hydrothermarchaeota in Hydrothermal Sediment.</title>
        <authorList>
            <person name="Zhou Z."/>
            <person name="Liu Y."/>
            <person name="Xu W."/>
            <person name="Pan J."/>
            <person name="Luo Z.H."/>
            <person name="Li M."/>
        </authorList>
    </citation>
    <scope>NUCLEOTIDE SEQUENCE</scope>
    <source>
        <strain evidence="12">HyVt-388</strain>
    </source>
</reference>
<dbReference type="PRINTS" id="PR01159">
    <property type="entry name" value="DNAGYRASEB"/>
</dbReference>
<dbReference type="SUPFAM" id="SSF54211">
    <property type="entry name" value="Ribosomal protein S5 domain 2-like"/>
    <property type="match status" value="1"/>
</dbReference>
<dbReference type="Pfam" id="PF00204">
    <property type="entry name" value="DNA_gyraseB"/>
    <property type="match status" value="1"/>
</dbReference>
<dbReference type="GO" id="GO:0006261">
    <property type="term" value="P:DNA-templated DNA replication"/>
    <property type="evidence" value="ECO:0007669"/>
    <property type="project" value="UniProtKB-UniRule"/>
</dbReference>
<evidence type="ECO:0000256" key="8">
    <source>
        <dbReference type="ARBA" id="ARBA00023125"/>
    </source>
</evidence>
<dbReference type="InterPro" id="IPR036890">
    <property type="entry name" value="HATPase_C_sf"/>
</dbReference>
<dbReference type="FunFam" id="3.30.230.10:FF:000005">
    <property type="entry name" value="DNA gyrase subunit B"/>
    <property type="match status" value="1"/>
</dbReference>
<dbReference type="InterPro" id="IPR001241">
    <property type="entry name" value="Topo_IIA"/>
</dbReference>